<keyword evidence="7 9" id="KW-0249">Electron transport</keyword>
<evidence type="ECO:0000259" key="10">
    <source>
        <dbReference type="PROSITE" id="PS50903"/>
    </source>
</evidence>
<evidence type="ECO:0000256" key="8">
    <source>
        <dbReference type="ARBA" id="ARBA00023004"/>
    </source>
</evidence>
<evidence type="ECO:0000256" key="1">
    <source>
        <dbReference type="ARBA" id="ARBA00001965"/>
    </source>
</evidence>
<dbReference type="InterPro" id="IPR024934">
    <property type="entry name" value="Rubredoxin-like_dom"/>
</dbReference>
<evidence type="ECO:0000256" key="5">
    <source>
        <dbReference type="ARBA" id="ARBA00022448"/>
    </source>
</evidence>
<dbReference type="InterPro" id="IPR050526">
    <property type="entry name" value="Rubredoxin_ET"/>
</dbReference>
<evidence type="ECO:0000256" key="2">
    <source>
        <dbReference type="ARBA" id="ARBA00002792"/>
    </source>
</evidence>
<dbReference type="GO" id="GO:0009055">
    <property type="term" value="F:electron transfer activity"/>
    <property type="evidence" value="ECO:0007669"/>
    <property type="project" value="TreeGrafter"/>
</dbReference>
<dbReference type="Proteomes" id="UP000218890">
    <property type="component" value="Chromosome"/>
</dbReference>
<evidence type="ECO:0000256" key="7">
    <source>
        <dbReference type="ARBA" id="ARBA00022982"/>
    </source>
</evidence>
<keyword evidence="8 9" id="KW-0408">Iron</keyword>
<sequence>MAGSVWVCTVCGWIYDESEGASDLGIAPGTAFGDIPEGFVCPECQAGKDAFEQMGV</sequence>
<dbReference type="EMBL" id="AP017372">
    <property type="protein sequence ID" value="BBE11101.1"/>
    <property type="molecule type" value="Genomic_DNA"/>
</dbReference>
<evidence type="ECO:0000313" key="12">
    <source>
        <dbReference type="Proteomes" id="UP000218890"/>
    </source>
</evidence>
<name>A0A2Z6EZP0_HALHR</name>
<organism evidence="11 12">
    <name type="scientific">Halorhodospira halochloris</name>
    <name type="common">Ectothiorhodospira halochloris</name>
    <dbReference type="NCBI Taxonomy" id="1052"/>
    <lineage>
        <taxon>Bacteria</taxon>
        <taxon>Pseudomonadati</taxon>
        <taxon>Pseudomonadota</taxon>
        <taxon>Gammaproteobacteria</taxon>
        <taxon>Chromatiales</taxon>
        <taxon>Ectothiorhodospiraceae</taxon>
        <taxon>Halorhodospira</taxon>
    </lineage>
</organism>
<dbReference type="PRINTS" id="PR00163">
    <property type="entry name" value="RUBREDOXIN"/>
</dbReference>
<feature type="domain" description="Rubredoxin-like" evidence="10">
    <location>
        <begin position="3"/>
        <end position="54"/>
    </location>
</feature>
<keyword evidence="5" id="KW-0813">Transport</keyword>
<dbReference type="FunFam" id="2.20.28.10:FF:000001">
    <property type="entry name" value="Rubredoxin"/>
    <property type="match status" value="1"/>
</dbReference>
<accession>A0A2Z6EZP0</accession>
<keyword evidence="12" id="KW-1185">Reference proteome</keyword>
<dbReference type="CDD" id="cd00730">
    <property type="entry name" value="rubredoxin"/>
    <property type="match status" value="1"/>
</dbReference>
<dbReference type="GO" id="GO:0043448">
    <property type="term" value="P:alkane catabolic process"/>
    <property type="evidence" value="ECO:0007669"/>
    <property type="project" value="TreeGrafter"/>
</dbReference>
<dbReference type="SUPFAM" id="SSF57802">
    <property type="entry name" value="Rubredoxin-like"/>
    <property type="match status" value="1"/>
</dbReference>
<dbReference type="InterPro" id="IPR024935">
    <property type="entry name" value="Rubredoxin_dom"/>
</dbReference>
<dbReference type="PANTHER" id="PTHR47627:SF1">
    <property type="entry name" value="RUBREDOXIN-1-RELATED"/>
    <property type="match status" value="1"/>
</dbReference>
<evidence type="ECO:0000256" key="4">
    <source>
        <dbReference type="ARBA" id="ARBA00005337"/>
    </source>
</evidence>
<comment type="similarity">
    <text evidence="4 9">Belongs to the rubredoxin family.</text>
</comment>
<evidence type="ECO:0000256" key="6">
    <source>
        <dbReference type="ARBA" id="ARBA00022723"/>
    </source>
</evidence>
<protein>
    <recommendedName>
        <fullName evidence="9">Rubredoxin</fullName>
    </recommendedName>
</protein>
<dbReference type="KEGG" id="hhk:HH1059_17170"/>
<dbReference type="AlphaFoldDB" id="A0A2Z6EZP0"/>
<proteinExistence type="inferred from homology"/>
<reference evidence="11" key="1">
    <citation type="submission" date="2016-02" db="EMBL/GenBank/DDBJ databases">
        <title>Halorhodospira halochloris DSM-1059 complete genome, version 2.</title>
        <authorList>
            <person name="Tsukatani Y."/>
        </authorList>
    </citation>
    <scope>NUCLEOTIDE SEQUENCE</scope>
    <source>
        <strain evidence="11">DSM 1059</strain>
    </source>
</reference>
<keyword evidence="6 9" id="KW-0479">Metal-binding</keyword>
<dbReference type="PANTHER" id="PTHR47627">
    <property type="entry name" value="RUBREDOXIN"/>
    <property type="match status" value="1"/>
</dbReference>
<evidence type="ECO:0000256" key="9">
    <source>
        <dbReference type="RuleBase" id="RU003820"/>
    </source>
</evidence>
<evidence type="ECO:0000313" key="11">
    <source>
        <dbReference type="EMBL" id="BBE11101.1"/>
    </source>
</evidence>
<dbReference type="GO" id="GO:0005506">
    <property type="term" value="F:iron ion binding"/>
    <property type="evidence" value="ECO:0007669"/>
    <property type="project" value="UniProtKB-UniRule"/>
</dbReference>
<dbReference type="RefSeq" id="WP_096409794.1">
    <property type="nucleotide sequence ID" value="NZ_AP017372.2"/>
</dbReference>
<dbReference type="Pfam" id="PF00301">
    <property type="entry name" value="Rubredoxin"/>
    <property type="match status" value="1"/>
</dbReference>
<comment type="pathway">
    <text evidence="3">Hydrocarbon metabolism; alkane degradation.</text>
</comment>
<dbReference type="PROSITE" id="PS50903">
    <property type="entry name" value="RUBREDOXIN_LIKE"/>
    <property type="match status" value="1"/>
</dbReference>
<comment type="function">
    <text evidence="2">Involved in the hydrocarbon hydroxylating system, which transfers electrons from NADH to rubredoxin reductase and then through rubredoxin to alkane 1 monooxygenase.</text>
</comment>
<comment type="cofactor">
    <cofactor evidence="1 9">
        <name>Fe(3+)</name>
        <dbReference type="ChEBI" id="CHEBI:29034"/>
    </cofactor>
</comment>
<dbReference type="Gene3D" id="2.20.28.10">
    <property type="match status" value="1"/>
</dbReference>
<evidence type="ECO:0000256" key="3">
    <source>
        <dbReference type="ARBA" id="ARBA00004933"/>
    </source>
</evidence>
<gene>
    <name evidence="11" type="ORF">HH1059_17170</name>
</gene>
<dbReference type="OrthoDB" id="9808980at2"/>